<dbReference type="PROSITE" id="PS50042">
    <property type="entry name" value="CNMP_BINDING_3"/>
    <property type="match status" value="1"/>
</dbReference>
<dbReference type="OrthoDB" id="6154918at2"/>
<evidence type="ECO:0000259" key="15">
    <source>
        <dbReference type="PROSITE" id="PS50042"/>
    </source>
</evidence>
<protein>
    <recommendedName>
        <fullName evidence="15">Cyclic nucleotide-binding domain-containing protein</fullName>
    </recommendedName>
</protein>
<evidence type="ECO:0000256" key="9">
    <source>
        <dbReference type="ARBA" id="ARBA00022889"/>
    </source>
</evidence>
<dbReference type="AlphaFoldDB" id="A0A2S5TG12"/>
<name>A0A2S5TG12_9GAMM</name>
<dbReference type="InterPro" id="IPR018490">
    <property type="entry name" value="cNMP-bd_dom_sf"/>
</dbReference>
<dbReference type="GO" id="GO:0016328">
    <property type="term" value="C:lateral plasma membrane"/>
    <property type="evidence" value="ECO:0007669"/>
    <property type="project" value="UniProtKB-SubCell"/>
</dbReference>
<keyword evidence="5" id="KW-0796">Tight junction</keyword>
<dbReference type="GO" id="GO:0005923">
    <property type="term" value="C:bicellular tight junction"/>
    <property type="evidence" value="ECO:0007669"/>
    <property type="project" value="UniProtKB-SubCell"/>
</dbReference>
<feature type="domain" description="Cyclic nucleotide-binding" evidence="15">
    <location>
        <begin position="116"/>
        <end position="186"/>
    </location>
</feature>
<evidence type="ECO:0000256" key="2">
    <source>
        <dbReference type="ARBA" id="ARBA00004141"/>
    </source>
</evidence>
<keyword evidence="11 14" id="KW-1133">Transmembrane helix</keyword>
<evidence type="ECO:0000256" key="5">
    <source>
        <dbReference type="ARBA" id="ARBA00022427"/>
    </source>
</evidence>
<dbReference type="CDD" id="cd00038">
    <property type="entry name" value="CAP_ED"/>
    <property type="match status" value="1"/>
</dbReference>
<keyword evidence="9" id="KW-0130">Cell adhesion</keyword>
<keyword evidence="12 14" id="KW-0472">Membrane</keyword>
<feature type="transmembrane region" description="Helical" evidence="14">
    <location>
        <begin position="50"/>
        <end position="69"/>
    </location>
</feature>
<dbReference type="InterPro" id="IPR055272">
    <property type="entry name" value="POPDC1-3_dom"/>
</dbReference>
<evidence type="ECO:0000313" key="17">
    <source>
        <dbReference type="Proteomes" id="UP000238220"/>
    </source>
</evidence>
<organism evidence="16 17">
    <name type="scientific">Solimonas fluminis</name>
    <dbReference type="NCBI Taxonomy" id="2086571"/>
    <lineage>
        <taxon>Bacteria</taxon>
        <taxon>Pseudomonadati</taxon>
        <taxon>Pseudomonadota</taxon>
        <taxon>Gammaproteobacteria</taxon>
        <taxon>Nevskiales</taxon>
        <taxon>Nevskiaceae</taxon>
        <taxon>Solimonas</taxon>
    </lineage>
</organism>
<dbReference type="GO" id="GO:0030552">
    <property type="term" value="F:cAMP binding"/>
    <property type="evidence" value="ECO:0007669"/>
    <property type="project" value="TreeGrafter"/>
</dbReference>
<sequence>MNIHWTPDLFVHIGYALMLVALLARDILWLRAVLVCAQSNLALYAWTHGLAGMTFWNSLFVVINAVWVLRILRERRAVKLPEALAGIHRRDFAAMGAQEFLRFWNEGQGREAEGRLIADGSHPAELLYLVSGQARVRRQGREIAALPAGSFAGEMSLLTGEPTSADVDALGPVRLQAWPVARLQEIRQRQPQLWTRLQSVLGHDMIEKLRRAAAQAGS</sequence>
<dbReference type="Pfam" id="PF04831">
    <property type="entry name" value="POPDC1-3"/>
    <property type="match status" value="1"/>
</dbReference>
<dbReference type="PANTHER" id="PTHR12101:SF17">
    <property type="entry name" value="BLOOD VESSEL EPICARDIAL SUBSTANCE"/>
    <property type="match status" value="1"/>
</dbReference>
<dbReference type="InterPro" id="IPR006916">
    <property type="entry name" value="POPDC1-3"/>
</dbReference>
<dbReference type="InterPro" id="IPR000595">
    <property type="entry name" value="cNMP-bd_dom"/>
</dbReference>
<evidence type="ECO:0000256" key="13">
    <source>
        <dbReference type="ARBA" id="ARBA00023180"/>
    </source>
</evidence>
<keyword evidence="10" id="KW-0965">Cell junction</keyword>
<dbReference type="Proteomes" id="UP000238220">
    <property type="component" value="Unassembled WGS sequence"/>
</dbReference>
<comment type="subcellular location">
    <subcellularLocation>
        <location evidence="3">Cell junction</location>
        <location evidence="3">Tight junction</location>
    </subcellularLocation>
    <subcellularLocation>
        <location evidence="1">Lateral cell membrane</location>
    </subcellularLocation>
    <subcellularLocation>
        <location evidence="2">Membrane</location>
        <topology evidence="2">Multi-pass membrane protein</topology>
    </subcellularLocation>
</comment>
<evidence type="ECO:0000256" key="11">
    <source>
        <dbReference type="ARBA" id="ARBA00022989"/>
    </source>
</evidence>
<reference evidence="16 17" key="1">
    <citation type="submission" date="2018-02" db="EMBL/GenBank/DDBJ databases">
        <title>Genome sequencing of Solimonas sp. HR-BB.</title>
        <authorList>
            <person name="Lee Y."/>
            <person name="Jeon C.O."/>
        </authorList>
    </citation>
    <scope>NUCLEOTIDE SEQUENCE [LARGE SCALE GENOMIC DNA]</scope>
    <source>
        <strain evidence="16 17">HR-BB</strain>
    </source>
</reference>
<evidence type="ECO:0000256" key="12">
    <source>
        <dbReference type="ARBA" id="ARBA00023136"/>
    </source>
</evidence>
<evidence type="ECO:0000256" key="14">
    <source>
        <dbReference type="SAM" id="Phobius"/>
    </source>
</evidence>
<evidence type="ECO:0000313" key="16">
    <source>
        <dbReference type="EMBL" id="PPE73857.1"/>
    </source>
</evidence>
<evidence type="ECO:0000256" key="7">
    <source>
        <dbReference type="ARBA" id="ARBA00022475"/>
    </source>
</evidence>
<keyword evidence="6" id="KW-0217">Developmental protein</keyword>
<dbReference type="Pfam" id="PF00027">
    <property type="entry name" value="cNMP_binding"/>
    <property type="match status" value="1"/>
</dbReference>
<comment type="similarity">
    <text evidence="4">Belongs to the popeye family.</text>
</comment>
<keyword evidence="13" id="KW-0325">Glycoprotein</keyword>
<evidence type="ECO:0000256" key="3">
    <source>
        <dbReference type="ARBA" id="ARBA00004435"/>
    </source>
</evidence>
<dbReference type="PANTHER" id="PTHR12101">
    <property type="entry name" value="POPEYE DOMAIN CONTAINING PROTEIN"/>
    <property type="match status" value="1"/>
</dbReference>
<evidence type="ECO:0000256" key="8">
    <source>
        <dbReference type="ARBA" id="ARBA00022692"/>
    </source>
</evidence>
<dbReference type="Gene3D" id="2.60.120.10">
    <property type="entry name" value="Jelly Rolls"/>
    <property type="match status" value="1"/>
</dbReference>
<proteinExistence type="inferred from homology"/>
<evidence type="ECO:0000256" key="10">
    <source>
        <dbReference type="ARBA" id="ARBA00022949"/>
    </source>
</evidence>
<evidence type="ECO:0000256" key="4">
    <source>
        <dbReference type="ARBA" id="ARBA00007146"/>
    </source>
</evidence>
<feature type="transmembrane region" description="Helical" evidence="14">
    <location>
        <begin position="9"/>
        <end position="30"/>
    </location>
</feature>
<gene>
    <name evidence="16" type="ORF">C3942_10670</name>
</gene>
<dbReference type="InterPro" id="IPR014710">
    <property type="entry name" value="RmlC-like_jellyroll"/>
</dbReference>
<dbReference type="GO" id="GO:0007155">
    <property type="term" value="P:cell adhesion"/>
    <property type="evidence" value="ECO:0007669"/>
    <property type="project" value="UniProtKB-KW"/>
</dbReference>
<evidence type="ECO:0000256" key="1">
    <source>
        <dbReference type="ARBA" id="ARBA00004124"/>
    </source>
</evidence>
<dbReference type="SUPFAM" id="SSF51206">
    <property type="entry name" value="cAMP-binding domain-like"/>
    <property type="match status" value="1"/>
</dbReference>
<dbReference type="EMBL" id="PSNW01000005">
    <property type="protein sequence ID" value="PPE73857.1"/>
    <property type="molecule type" value="Genomic_DNA"/>
</dbReference>
<comment type="caution">
    <text evidence="16">The sequence shown here is derived from an EMBL/GenBank/DDBJ whole genome shotgun (WGS) entry which is preliminary data.</text>
</comment>
<evidence type="ECO:0000256" key="6">
    <source>
        <dbReference type="ARBA" id="ARBA00022473"/>
    </source>
</evidence>
<keyword evidence="17" id="KW-1185">Reference proteome</keyword>
<keyword evidence="8 14" id="KW-0812">Transmembrane</keyword>
<keyword evidence="7" id="KW-1003">Cell membrane</keyword>
<accession>A0A2S5TG12</accession>
<dbReference type="RefSeq" id="WP_104230372.1">
    <property type="nucleotide sequence ID" value="NZ_PSNW01000005.1"/>
</dbReference>